<dbReference type="PANTHER" id="PTHR21569:SF16">
    <property type="entry name" value="RIBOSOMAL PROTEIN S16"/>
    <property type="match status" value="1"/>
</dbReference>
<dbReference type="InterPro" id="IPR014721">
    <property type="entry name" value="Ribsml_uS5_D2-typ_fold_subgr"/>
</dbReference>
<evidence type="ECO:0000256" key="1">
    <source>
        <dbReference type="ARBA" id="ARBA00005251"/>
    </source>
</evidence>
<dbReference type="Proteomes" id="UP000594638">
    <property type="component" value="Unassembled WGS sequence"/>
</dbReference>
<dbReference type="GO" id="GO:0006412">
    <property type="term" value="P:translation"/>
    <property type="evidence" value="ECO:0007669"/>
    <property type="project" value="InterPro"/>
</dbReference>
<proteinExistence type="inferred from homology"/>
<evidence type="ECO:0000313" key="4">
    <source>
        <dbReference type="EMBL" id="CAA3012849.1"/>
    </source>
</evidence>
<dbReference type="OrthoDB" id="186964at2759"/>
<dbReference type="EMBL" id="CACTIH010007413">
    <property type="protein sequence ID" value="CAA3012849.1"/>
    <property type="molecule type" value="Genomic_DNA"/>
</dbReference>
<dbReference type="GO" id="GO:0022627">
    <property type="term" value="C:cytosolic small ribosomal subunit"/>
    <property type="evidence" value="ECO:0007669"/>
    <property type="project" value="TreeGrafter"/>
</dbReference>
<organism evidence="4 5">
    <name type="scientific">Olea europaea subsp. europaea</name>
    <dbReference type="NCBI Taxonomy" id="158383"/>
    <lineage>
        <taxon>Eukaryota</taxon>
        <taxon>Viridiplantae</taxon>
        <taxon>Streptophyta</taxon>
        <taxon>Embryophyta</taxon>
        <taxon>Tracheophyta</taxon>
        <taxon>Spermatophyta</taxon>
        <taxon>Magnoliopsida</taxon>
        <taxon>eudicotyledons</taxon>
        <taxon>Gunneridae</taxon>
        <taxon>Pentapetalae</taxon>
        <taxon>asterids</taxon>
        <taxon>lamiids</taxon>
        <taxon>Lamiales</taxon>
        <taxon>Oleaceae</taxon>
        <taxon>Oleeae</taxon>
        <taxon>Olea</taxon>
    </lineage>
</organism>
<name>A0A8S0U1R8_OLEEU</name>
<accession>A0A8S0U1R8</accession>
<reference evidence="4 5" key="1">
    <citation type="submission" date="2019-12" db="EMBL/GenBank/DDBJ databases">
        <authorList>
            <person name="Alioto T."/>
            <person name="Alioto T."/>
            <person name="Gomez Garrido J."/>
        </authorList>
    </citation>
    <scope>NUCLEOTIDE SEQUENCE [LARGE SCALE GENOMIC DNA]</scope>
</reference>
<dbReference type="GO" id="GO:0000462">
    <property type="term" value="P:maturation of SSU-rRNA from tricistronic rRNA transcript (SSU-rRNA, 5.8S rRNA, LSU-rRNA)"/>
    <property type="evidence" value="ECO:0007669"/>
    <property type="project" value="TreeGrafter"/>
</dbReference>
<dbReference type="PANTHER" id="PTHR21569">
    <property type="entry name" value="RIBOSOMAL PROTEIN S9"/>
    <property type="match status" value="1"/>
</dbReference>
<keyword evidence="3" id="KW-0687">Ribonucleoprotein</keyword>
<keyword evidence="2" id="KW-0689">Ribosomal protein</keyword>
<dbReference type="InterPro" id="IPR000754">
    <property type="entry name" value="Ribosomal_uS9"/>
</dbReference>
<dbReference type="InterPro" id="IPR020568">
    <property type="entry name" value="Ribosomal_Su5_D2-typ_SF"/>
</dbReference>
<dbReference type="GO" id="GO:0003723">
    <property type="term" value="F:RNA binding"/>
    <property type="evidence" value="ECO:0007669"/>
    <property type="project" value="TreeGrafter"/>
</dbReference>
<comment type="similarity">
    <text evidence="1">Belongs to the universal ribosomal protein uS9 family.</text>
</comment>
<dbReference type="AlphaFoldDB" id="A0A8S0U1R8"/>
<evidence type="ECO:0000256" key="3">
    <source>
        <dbReference type="ARBA" id="ARBA00023274"/>
    </source>
</evidence>
<sequence>MASTTESVRCFEQKKMAIVVTHCKQGRRLIKIKGVPIKLVQPEILRYKAFEPILLLRRHQFFGVDEDPCQAWWSHLPNIRYRSVHREALVAFYQKYLDEQSKNEMKNILVR</sequence>
<dbReference type="SUPFAM" id="SSF54211">
    <property type="entry name" value="Ribosomal protein S5 domain 2-like"/>
    <property type="match status" value="1"/>
</dbReference>
<gene>
    <name evidence="4" type="ORF">OLEA9_A026713</name>
</gene>
<comment type="caution">
    <text evidence="4">The sequence shown here is derived from an EMBL/GenBank/DDBJ whole genome shotgun (WGS) entry which is preliminary data.</text>
</comment>
<dbReference type="GO" id="GO:0003735">
    <property type="term" value="F:structural constituent of ribosome"/>
    <property type="evidence" value="ECO:0007669"/>
    <property type="project" value="InterPro"/>
</dbReference>
<protein>
    <submittedName>
        <fullName evidence="4">40S ribosomal S16-like</fullName>
    </submittedName>
</protein>
<keyword evidence="5" id="KW-1185">Reference proteome</keyword>
<evidence type="ECO:0000256" key="2">
    <source>
        <dbReference type="ARBA" id="ARBA00022980"/>
    </source>
</evidence>
<dbReference type="Gramene" id="OE9A026713T1">
    <property type="protein sequence ID" value="OE9A026713C1"/>
    <property type="gene ID" value="OE9A026713"/>
</dbReference>
<dbReference type="Gene3D" id="3.30.230.10">
    <property type="match status" value="1"/>
</dbReference>
<evidence type="ECO:0000313" key="5">
    <source>
        <dbReference type="Proteomes" id="UP000594638"/>
    </source>
</evidence>